<evidence type="ECO:0000256" key="5">
    <source>
        <dbReference type="ARBA" id="ARBA00021008"/>
    </source>
</evidence>
<evidence type="ECO:0000256" key="9">
    <source>
        <dbReference type="ARBA" id="ARBA00022792"/>
    </source>
</evidence>
<organism evidence="20">
    <name type="scientific">Gasteruption parvicollarium</name>
    <dbReference type="NCBI Taxonomy" id="1738629"/>
    <lineage>
        <taxon>Eukaryota</taxon>
        <taxon>Metazoa</taxon>
        <taxon>Ecdysozoa</taxon>
        <taxon>Arthropoda</taxon>
        <taxon>Hexapoda</taxon>
        <taxon>Insecta</taxon>
        <taxon>Pterygota</taxon>
        <taxon>Neoptera</taxon>
        <taxon>Endopterygota</taxon>
        <taxon>Hymenoptera</taxon>
        <taxon>Apocrita</taxon>
        <taxon>Evanioidea</taxon>
        <taxon>Gasteruptiidae</taxon>
        <taxon>Gasteruption</taxon>
    </lineage>
</organism>
<keyword evidence="16 18" id="KW-0472">Membrane</keyword>
<comment type="catalytic activity">
    <reaction evidence="17 18">
        <text>a ubiquinone + NADH + 5 H(+)(in) = a ubiquinol + NAD(+) + 4 H(+)(out)</text>
        <dbReference type="Rhea" id="RHEA:29091"/>
        <dbReference type="Rhea" id="RHEA-COMP:9565"/>
        <dbReference type="Rhea" id="RHEA-COMP:9566"/>
        <dbReference type="ChEBI" id="CHEBI:15378"/>
        <dbReference type="ChEBI" id="CHEBI:16389"/>
        <dbReference type="ChEBI" id="CHEBI:17976"/>
        <dbReference type="ChEBI" id="CHEBI:57540"/>
        <dbReference type="ChEBI" id="CHEBI:57945"/>
        <dbReference type="EC" id="7.1.1.2"/>
    </reaction>
</comment>
<feature type="transmembrane region" description="Helical" evidence="18">
    <location>
        <begin position="238"/>
        <end position="260"/>
    </location>
</feature>
<dbReference type="InterPro" id="IPR050175">
    <property type="entry name" value="Complex_I_Subunit_2"/>
</dbReference>
<comment type="subcellular location">
    <subcellularLocation>
        <location evidence="2 18">Mitochondrion inner membrane</location>
        <topology evidence="2 18">Multi-pass membrane protein</topology>
    </subcellularLocation>
</comment>
<keyword evidence="9 18" id="KW-0999">Mitochondrion inner membrane</keyword>
<feature type="transmembrane region" description="Helical" evidence="18">
    <location>
        <begin position="12"/>
        <end position="30"/>
    </location>
</feature>
<dbReference type="AlphaFoldDB" id="A0A2S0B8J9"/>
<evidence type="ECO:0000256" key="10">
    <source>
        <dbReference type="ARBA" id="ARBA00022967"/>
    </source>
</evidence>
<feature type="transmembrane region" description="Helical" evidence="18">
    <location>
        <begin position="100"/>
        <end position="119"/>
    </location>
</feature>
<feature type="transmembrane region" description="Helical" evidence="18">
    <location>
        <begin position="36"/>
        <end position="54"/>
    </location>
</feature>
<evidence type="ECO:0000256" key="6">
    <source>
        <dbReference type="ARBA" id="ARBA00022448"/>
    </source>
</evidence>
<geneLocation type="mitochondrion" evidence="20"/>
<accession>A0A2S0B8J9</accession>
<dbReference type="Pfam" id="PF00361">
    <property type="entry name" value="Proton_antipo_M"/>
    <property type="match status" value="1"/>
</dbReference>
<keyword evidence="11 18" id="KW-0249">Electron transport</keyword>
<keyword evidence="15 18" id="KW-0496">Mitochondrion</keyword>
<gene>
    <name evidence="20" type="primary">ND2</name>
</gene>
<dbReference type="PRINTS" id="PR01436">
    <property type="entry name" value="NADHDHGNASE2"/>
</dbReference>
<evidence type="ECO:0000256" key="3">
    <source>
        <dbReference type="ARBA" id="ARBA00007012"/>
    </source>
</evidence>
<comment type="similarity">
    <text evidence="3 18">Belongs to the complex I subunit 2 family.</text>
</comment>
<dbReference type="InterPro" id="IPR001750">
    <property type="entry name" value="ND/Mrp_TM"/>
</dbReference>
<evidence type="ECO:0000256" key="8">
    <source>
        <dbReference type="ARBA" id="ARBA00022692"/>
    </source>
</evidence>
<dbReference type="PANTHER" id="PTHR46552">
    <property type="entry name" value="NADH-UBIQUINONE OXIDOREDUCTASE CHAIN 2"/>
    <property type="match status" value="1"/>
</dbReference>
<protein>
    <recommendedName>
        <fullName evidence="5 18">NADH-ubiquinone oxidoreductase chain 2</fullName>
        <ecNumber evidence="4 18">7.1.1.2</ecNumber>
    </recommendedName>
</protein>
<feature type="transmembrane region" description="Helical" evidence="18">
    <location>
        <begin position="63"/>
        <end position="88"/>
    </location>
</feature>
<dbReference type="GO" id="GO:0008137">
    <property type="term" value="F:NADH dehydrogenase (ubiquinone) activity"/>
    <property type="evidence" value="ECO:0007669"/>
    <property type="project" value="UniProtKB-EC"/>
</dbReference>
<evidence type="ECO:0000256" key="7">
    <source>
        <dbReference type="ARBA" id="ARBA00022660"/>
    </source>
</evidence>
<dbReference type="EC" id="7.1.1.2" evidence="4 18"/>
<evidence type="ECO:0000256" key="12">
    <source>
        <dbReference type="ARBA" id="ARBA00022989"/>
    </source>
</evidence>
<dbReference type="EMBL" id="KR270643">
    <property type="protein sequence ID" value="ALJ93752.1"/>
    <property type="molecule type" value="Genomic_DNA"/>
</dbReference>
<evidence type="ECO:0000256" key="2">
    <source>
        <dbReference type="ARBA" id="ARBA00004448"/>
    </source>
</evidence>
<feature type="transmembrane region" description="Helical" evidence="18">
    <location>
        <begin position="153"/>
        <end position="174"/>
    </location>
</feature>
<dbReference type="InterPro" id="IPR003917">
    <property type="entry name" value="NADH_UbQ_OxRdtase_chain2"/>
</dbReference>
<comment type="function">
    <text evidence="1">Core subunit of the mitochondrial membrane respiratory chain NADH dehydrogenase (Complex I) that is believed to belong to the minimal assembly required for catalysis. Complex I functions in the transfer of electrons from NADH to the respiratory chain. The immediate electron acceptor for the enzyme is believed to be ubiquinone.</text>
</comment>
<evidence type="ECO:0000256" key="1">
    <source>
        <dbReference type="ARBA" id="ARBA00003257"/>
    </source>
</evidence>
<dbReference type="PANTHER" id="PTHR46552:SF1">
    <property type="entry name" value="NADH-UBIQUINONE OXIDOREDUCTASE CHAIN 2"/>
    <property type="match status" value="1"/>
</dbReference>
<evidence type="ECO:0000256" key="15">
    <source>
        <dbReference type="ARBA" id="ARBA00023128"/>
    </source>
</evidence>
<evidence type="ECO:0000256" key="16">
    <source>
        <dbReference type="ARBA" id="ARBA00023136"/>
    </source>
</evidence>
<keyword evidence="7 18" id="KW-0679">Respiratory chain</keyword>
<keyword evidence="14 18" id="KW-0830">Ubiquinone</keyword>
<dbReference type="GO" id="GO:0005743">
    <property type="term" value="C:mitochondrial inner membrane"/>
    <property type="evidence" value="ECO:0007669"/>
    <property type="project" value="UniProtKB-SubCell"/>
</dbReference>
<dbReference type="GO" id="GO:0006120">
    <property type="term" value="P:mitochondrial electron transport, NADH to ubiquinone"/>
    <property type="evidence" value="ECO:0007669"/>
    <property type="project" value="InterPro"/>
</dbReference>
<feature type="transmembrane region" description="Helical" evidence="18">
    <location>
        <begin position="272"/>
        <end position="302"/>
    </location>
</feature>
<evidence type="ECO:0000313" key="20">
    <source>
        <dbReference type="EMBL" id="ALJ93752.1"/>
    </source>
</evidence>
<keyword evidence="13 18" id="KW-0520">NAD</keyword>
<reference evidence="20" key="1">
    <citation type="submission" date="2016-04" db="EMBL/GenBank/DDBJ databases">
        <title>The complete mitochondrial genome of Gasteruption parvicollarium.</title>
        <authorList>
            <person name="Wei S.J."/>
            <person name="Wu Q.L."/>
        </authorList>
    </citation>
    <scope>NUCLEOTIDE SEQUENCE</scope>
</reference>
<feature type="domain" description="NADH:quinone oxidoreductase/Mrp antiporter transmembrane" evidence="19">
    <location>
        <begin position="32"/>
        <end position="286"/>
    </location>
</feature>
<evidence type="ECO:0000256" key="18">
    <source>
        <dbReference type="RuleBase" id="RU003403"/>
    </source>
</evidence>
<keyword evidence="12 18" id="KW-1133">Transmembrane helix</keyword>
<keyword evidence="8 18" id="KW-0812">Transmembrane</keyword>
<evidence type="ECO:0000256" key="13">
    <source>
        <dbReference type="ARBA" id="ARBA00023027"/>
    </source>
</evidence>
<feature type="transmembrane region" description="Helical" evidence="18">
    <location>
        <begin position="323"/>
        <end position="343"/>
    </location>
</feature>
<keyword evidence="10 18" id="KW-1278">Translocase</keyword>
<sequence length="344" mass="42463">MNYYLLNNINYMLFMFIMMLILSILFSLTFLNMLGVYMMMELNLISYLPLLIFYNNNFKTEIVFIYFIIQSLSSMMFLLSIIFMMFLMENINIGIKVIEMLYMFSLLIKLGCAPFHFWYMIMMKYMSWMNCYLLSTVQKIMPMIFMYQFKNNLIYLVIFLCSFVSFFSLNEVSLRMIMAYSSINHLGWMLMSIIMNFFIWFLYFIIYSIILYFLMNMFNMYYVYYINQLQVFIKMKYIMYFFSLLMFSLGGMPPFLGFYMKWFVMELFLNNMVILIYLFMIIGSMMMLFNYIRLIYVMFLFYKDENLMNMFFFYFNNFNNYKFFNILILYMSFFLMMLSLIFLM</sequence>
<keyword evidence="6" id="KW-0813">Transport</keyword>
<evidence type="ECO:0000256" key="4">
    <source>
        <dbReference type="ARBA" id="ARBA00012944"/>
    </source>
</evidence>
<proteinExistence type="inferred from homology"/>
<evidence type="ECO:0000256" key="17">
    <source>
        <dbReference type="ARBA" id="ARBA00049551"/>
    </source>
</evidence>
<evidence type="ECO:0000259" key="19">
    <source>
        <dbReference type="Pfam" id="PF00361"/>
    </source>
</evidence>
<evidence type="ECO:0000256" key="11">
    <source>
        <dbReference type="ARBA" id="ARBA00022982"/>
    </source>
</evidence>
<comment type="function">
    <text evidence="18">Core subunit of the mitochondrial membrane respiratory chain NADH dehydrogenase (Complex I) which catalyzes electron transfer from NADH through the respiratory chain, using ubiquinone as an electron acceptor. Essential for the catalytic activity and assembly of complex I.</text>
</comment>
<evidence type="ECO:0000256" key="14">
    <source>
        <dbReference type="ARBA" id="ARBA00023075"/>
    </source>
</evidence>
<name>A0A2S0B8J9_9HYME</name>